<keyword evidence="5" id="KW-0460">Magnesium</keyword>
<keyword evidence="3 5" id="KW-0479">Metal-binding</keyword>
<evidence type="ECO:0000259" key="6">
    <source>
        <dbReference type="Pfam" id="PF01850"/>
    </source>
</evidence>
<keyword evidence="4 5" id="KW-0378">Hydrolase</keyword>
<evidence type="ECO:0000313" key="8">
    <source>
        <dbReference type="Proteomes" id="UP000063308"/>
    </source>
</evidence>
<keyword evidence="7" id="KW-0614">Plasmid</keyword>
<protein>
    <recommendedName>
        <fullName evidence="5">Ribonuclease VapC</fullName>
        <shortName evidence="5">RNase VapC</shortName>
        <ecNumber evidence="5">3.1.-.-</ecNumber>
    </recommendedName>
    <alternativeName>
        <fullName evidence="5">Toxin VapC</fullName>
    </alternativeName>
</protein>
<dbReference type="HAMAP" id="MF_00265">
    <property type="entry name" value="VapC_Nob1"/>
    <property type="match status" value="1"/>
</dbReference>
<dbReference type="InterPro" id="IPR022907">
    <property type="entry name" value="VapC_family"/>
</dbReference>
<dbReference type="GO" id="GO:0016787">
    <property type="term" value="F:hydrolase activity"/>
    <property type="evidence" value="ECO:0007669"/>
    <property type="project" value="UniProtKB-KW"/>
</dbReference>
<dbReference type="GO" id="GO:0090729">
    <property type="term" value="F:toxin activity"/>
    <property type="evidence" value="ECO:0007669"/>
    <property type="project" value="UniProtKB-KW"/>
</dbReference>
<accession>A0A0E4BYR3</accession>
<keyword evidence="2 5" id="KW-0540">Nuclease</keyword>
<feature type="binding site" evidence="5">
    <location>
        <position position="102"/>
    </location>
    <ligand>
        <name>Mg(2+)</name>
        <dbReference type="ChEBI" id="CHEBI:18420"/>
    </ligand>
</feature>
<reference evidence="7 8" key="1">
    <citation type="submission" date="2014-11" db="EMBL/GenBank/DDBJ databases">
        <title>Symbiosis island explosion on the genome of extra-slow-growing strains of soybean bradyrhizobia with massive insertion sequences.</title>
        <authorList>
            <person name="Iida T."/>
            <person name="Minamisawa K."/>
        </authorList>
    </citation>
    <scope>NUCLEOTIDE SEQUENCE [LARGE SCALE GENOMIC DNA]</scope>
    <source>
        <strain evidence="7 8">NK6</strain>
        <plasmid evidence="8">pNK6c DNA</plasmid>
    </source>
</reference>
<comment type="cofactor">
    <cofactor evidence="5">
        <name>Mg(2+)</name>
        <dbReference type="ChEBI" id="CHEBI:18420"/>
    </cofactor>
</comment>
<dbReference type="SUPFAM" id="SSF88723">
    <property type="entry name" value="PIN domain-like"/>
    <property type="match status" value="1"/>
</dbReference>
<name>A0A0E4BYR3_9BRAD</name>
<dbReference type="Proteomes" id="UP000063308">
    <property type="component" value="Plasmid pNK6c"/>
</dbReference>
<dbReference type="AlphaFoldDB" id="A0A0E4BYR3"/>
<dbReference type="Pfam" id="PF01850">
    <property type="entry name" value="PIN"/>
    <property type="match status" value="1"/>
</dbReference>
<keyword evidence="1 5" id="KW-1277">Toxin-antitoxin system</keyword>
<dbReference type="Gene3D" id="3.40.50.1010">
    <property type="entry name" value="5'-nuclease"/>
    <property type="match status" value="1"/>
</dbReference>
<geneLocation type="plasmid" evidence="8">
    <name>pNK6c DNA</name>
</geneLocation>
<dbReference type="EC" id="3.1.-.-" evidence="5"/>
<evidence type="ECO:0000256" key="4">
    <source>
        <dbReference type="ARBA" id="ARBA00022801"/>
    </source>
</evidence>
<evidence type="ECO:0000256" key="5">
    <source>
        <dbReference type="HAMAP-Rule" id="MF_00265"/>
    </source>
</evidence>
<dbReference type="RefSeq" id="WP_009859458.1">
    <property type="nucleotide sequence ID" value="NZ_JAFCKD010000126.1"/>
</dbReference>
<organism evidence="7 8">
    <name type="scientific">Bradyrhizobium diazoefficiens</name>
    <dbReference type="NCBI Taxonomy" id="1355477"/>
    <lineage>
        <taxon>Bacteria</taxon>
        <taxon>Pseudomonadati</taxon>
        <taxon>Pseudomonadota</taxon>
        <taxon>Alphaproteobacteria</taxon>
        <taxon>Hyphomicrobiales</taxon>
        <taxon>Nitrobacteraceae</taxon>
        <taxon>Bradyrhizobium</taxon>
    </lineage>
</organism>
<keyword evidence="5" id="KW-0800">Toxin</keyword>
<sequence length="131" mass="14025">MFIDASALTALLTDEEEARELLARLQQTGTRLTSPLAVWEAAVAVARVLDLSVSAAAEAIEEYLALMEIAVVAVPAETARLALDAFDRFGKGRHPASLNFGDCFAYACARHLGQPLMFKGGDFPQTDIEAA</sequence>
<comment type="similarity">
    <text evidence="5">Belongs to the PINc/VapC protein family.</text>
</comment>
<evidence type="ECO:0000256" key="1">
    <source>
        <dbReference type="ARBA" id="ARBA00022649"/>
    </source>
</evidence>
<dbReference type="EMBL" id="AP014687">
    <property type="protein sequence ID" value="BAR63536.1"/>
    <property type="molecule type" value="Genomic_DNA"/>
</dbReference>
<comment type="function">
    <text evidence="5">Toxic component of a toxin-antitoxin (TA) system. An RNase.</text>
</comment>
<evidence type="ECO:0000313" key="7">
    <source>
        <dbReference type="EMBL" id="BAR63536.1"/>
    </source>
</evidence>
<proteinExistence type="inferred from homology"/>
<feature type="domain" description="PIN" evidence="6">
    <location>
        <begin position="1"/>
        <end position="127"/>
    </location>
</feature>
<evidence type="ECO:0000256" key="3">
    <source>
        <dbReference type="ARBA" id="ARBA00022723"/>
    </source>
</evidence>
<dbReference type="GO" id="GO:0000287">
    <property type="term" value="F:magnesium ion binding"/>
    <property type="evidence" value="ECO:0007669"/>
    <property type="project" value="UniProtKB-UniRule"/>
</dbReference>
<gene>
    <name evidence="5" type="primary">vapC</name>
    <name evidence="7" type="ORF">NK6_c_129</name>
</gene>
<dbReference type="CDD" id="cd09871">
    <property type="entry name" value="PIN_MtVapC28-VapC30-like"/>
    <property type="match status" value="1"/>
</dbReference>
<dbReference type="InterPro" id="IPR002716">
    <property type="entry name" value="PIN_dom"/>
</dbReference>
<feature type="binding site" evidence="5">
    <location>
        <position position="4"/>
    </location>
    <ligand>
        <name>Mg(2+)</name>
        <dbReference type="ChEBI" id="CHEBI:18420"/>
    </ligand>
</feature>
<dbReference type="InterPro" id="IPR029060">
    <property type="entry name" value="PIN-like_dom_sf"/>
</dbReference>
<dbReference type="GO" id="GO:0004540">
    <property type="term" value="F:RNA nuclease activity"/>
    <property type="evidence" value="ECO:0007669"/>
    <property type="project" value="InterPro"/>
</dbReference>
<evidence type="ECO:0000256" key="2">
    <source>
        <dbReference type="ARBA" id="ARBA00022722"/>
    </source>
</evidence>